<accession>A0A7U2F068</accession>
<keyword evidence="2" id="KW-1185">Reference proteome</keyword>
<proteinExistence type="predicted"/>
<dbReference type="Proteomes" id="UP000663193">
    <property type="component" value="Chromosome 6"/>
</dbReference>
<gene>
    <name evidence="1" type="ORF">JI435_011690</name>
</gene>
<evidence type="ECO:0000313" key="2">
    <source>
        <dbReference type="Proteomes" id="UP000663193"/>
    </source>
</evidence>
<dbReference type="VEuPathDB" id="FungiDB:JI435_011690"/>
<dbReference type="AlphaFoldDB" id="A0A7U2F068"/>
<sequence length="215" mass="24626">MSCSLSTGTEEFTQVLQINLDIEIAPVLNEPRRHYEPLFNDFFSDDLVEDPLLPLEMHVREMKVSVHGHIESDMAEAFCYETVNLEWTSTKKALQYITVSREIRLEAWKAEQHMRAFQVRNEGSFAALRMHRGNSWPSLEIQSGEGFVENLAELCFLTTLNMIQYALKLCSVLLSKAESLDIGMSLGAEVIIRAGYWKDGHTFRPSDADIAKFRY</sequence>
<dbReference type="EMBL" id="CP069028">
    <property type="protein sequence ID" value="QRC96212.1"/>
    <property type="molecule type" value="Genomic_DNA"/>
</dbReference>
<organism evidence="1 2">
    <name type="scientific">Phaeosphaeria nodorum (strain SN15 / ATCC MYA-4574 / FGSC 10173)</name>
    <name type="common">Glume blotch fungus</name>
    <name type="synonym">Parastagonospora nodorum</name>
    <dbReference type="NCBI Taxonomy" id="321614"/>
    <lineage>
        <taxon>Eukaryota</taxon>
        <taxon>Fungi</taxon>
        <taxon>Dikarya</taxon>
        <taxon>Ascomycota</taxon>
        <taxon>Pezizomycotina</taxon>
        <taxon>Dothideomycetes</taxon>
        <taxon>Pleosporomycetidae</taxon>
        <taxon>Pleosporales</taxon>
        <taxon>Pleosporineae</taxon>
        <taxon>Phaeosphaeriaceae</taxon>
        <taxon>Parastagonospora</taxon>
    </lineage>
</organism>
<evidence type="ECO:0000313" key="1">
    <source>
        <dbReference type="EMBL" id="QRC96212.1"/>
    </source>
</evidence>
<protein>
    <submittedName>
        <fullName evidence="1">Uncharacterized protein</fullName>
    </submittedName>
</protein>
<reference evidence="2" key="1">
    <citation type="journal article" date="2021" name="BMC Genomics">
        <title>Chromosome-level genome assembly and manually-curated proteome of model necrotroph Parastagonospora nodorum Sn15 reveals a genome-wide trove of candidate effector homologs, and redundancy of virulence-related functions within an accessory chromosome.</title>
        <authorList>
            <person name="Bertazzoni S."/>
            <person name="Jones D.A.B."/>
            <person name="Phan H.T."/>
            <person name="Tan K.-C."/>
            <person name="Hane J.K."/>
        </authorList>
    </citation>
    <scope>NUCLEOTIDE SEQUENCE [LARGE SCALE GENOMIC DNA]</scope>
    <source>
        <strain evidence="2">SN15 / ATCC MYA-4574 / FGSC 10173)</strain>
    </source>
</reference>
<name>A0A7U2F068_PHANO</name>